<feature type="domain" description="RPAP1 C-terminal" evidence="2">
    <location>
        <begin position="302"/>
        <end position="368"/>
    </location>
</feature>
<dbReference type="HOGENOM" id="CLU_006940_0_0_1"/>
<dbReference type="PANTHER" id="PTHR21483">
    <property type="entry name" value="RNA POLYMERASE II-ASSOCIATED PROTEIN 1"/>
    <property type="match status" value="1"/>
</dbReference>
<keyword evidence="5" id="KW-1185">Reference proteome</keyword>
<dbReference type="InParanoid" id="K5X8F4"/>
<dbReference type="Pfam" id="PF08620">
    <property type="entry name" value="RPAP1_C"/>
    <property type="match status" value="1"/>
</dbReference>
<dbReference type="PANTHER" id="PTHR21483:SF18">
    <property type="entry name" value="RNA POLYMERASE II-ASSOCIATED PROTEIN 1"/>
    <property type="match status" value="1"/>
</dbReference>
<reference evidence="5" key="1">
    <citation type="journal article" date="2012" name="Proc. Natl. Acad. Sci. U.S.A.">
        <title>Genome sequence of the button mushroom Agaricus bisporus reveals mechanisms governing adaptation to a humic-rich ecological niche.</title>
        <authorList>
            <person name="Morin E."/>
            <person name="Kohler A."/>
            <person name="Baker A.R."/>
            <person name="Foulongne-Oriol M."/>
            <person name="Lombard V."/>
            <person name="Nagy L.G."/>
            <person name="Ohm R.A."/>
            <person name="Patyshakuliyeva A."/>
            <person name="Brun A."/>
            <person name="Aerts A.L."/>
            <person name="Bailey A.M."/>
            <person name="Billette C."/>
            <person name="Coutinho P.M."/>
            <person name="Deakin G."/>
            <person name="Doddapaneni H."/>
            <person name="Floudas D."/>
            <person name="Grimwood J."/>
            <person name="Hilden K."/>
            <person name="Kuees U."/>
            <person name="LaButti K.M."/>
            <person name="Lapidus A."/>
            <person name="Lindquist E.A."/>
            <person name="Lucas S.M."/>
            <person name="Murat C."/>
            <person name="Riley R.W."/>
            <person name="Salamov A.A."/>
            <person name="Schmutz J."/>
            <person name="Subramanian V."/>
            <person name="Woesten H.A.B."/>
            <person name="Xu J."/>
            <person name="Eastwood D.C."/>
            <person name="Foster G.D."/>
            <person name="Sonnenberg A.S."/>
            <person name="Cullen D."/>
            <person name="de Vries R.P."/>
            <person name="Lundell T."/>
            <person name="Hibbett D.S."/>
            <person name="Henrissat B."/>
            <person name="Burton K.S."/>
            <person name="Kerrigan R.W."/>
            <person name="Challen M.P."/>
            <person name="Grigoriev I.V."/>
            <person name="Martin F."/>
        </authorList>
    </citation>
    <scope>NUCLEOTIDE SEQUENCE [LARGE SCALE GENOMIC DNA]</scope>
    <source>
        <strain evidence="5">JB137-S8 / ATCC MYA-4627 / FGSC 10392</strain>
    </source>
</reference>
<gene>
    <name evidence="4" type="ORF">AGABI1DRAFT_100487</name>
</gene>
<evidence type="ECO:0000256" key="1">
    <source>
        <dbReference type="SAM" id="MobiDB-lite"/>
    </source>
</evidence>
<evidence type="ECO:0000259" key="3">
    <source>
        <dbReference type="Pfam" id="PF25766"/>
    </source>
</evidence>
<feature type="region of interest" description="Disordered" evidence="1">
    <location>
        <begin position="159"/>
        <end position="190"/>
    </location>
</feature>
<name>K5X8F4_AGABU</name>
<accession>K5X8F4</accession>
<dbReference type="OMA" id="KYFLQCV"/>
<sequence>MSANRQPLIGSVLERKRNGAAPPPRPIDSHQQGFPLAKHRSKSTFGRSRELARDTSSIAKEKHPLAPPIIVSSPTSAGDIKSAKPVVDDWREQMSAENEMRVATMNDEAREEEKQEILKRFGADIGDILMRARRARETNTIQDRRPTEGVNTAMSIFPQPLKDLPEGFSPPPALSRPNSRPSSRSDRKLRFAGLNPNDVYVYESAPSSPKKRPLALPPALNDGTAVSLGQLQGDIVPRANVSDHDSTLERPGLGKEGVIDEPEVGTAEHIRRRYFPNAPVNDPNLAWMQAETLSEPSHHPKSLRFDLHGNVIPLSVGRTLPSHLGLHHHAEGSVAGYTLDDIFLLSRSTVPAQRATMLGVLARIVVNLGKAKRAELSDLGEILPQAEGIRKRVMAAGVEAMNERGGVGARAIEVVWASIVGWDEDVSVLEGVELQRDPETVIVSLQLDFFLRQVTTLLQQGDIPPESLNQLLAVLQRLGQQSNKIADALVQTPQLLTVVLHTFLLTPIPPGKDGPLPEPAALQLLITLISASRTNAQSITEVTDSLLRFITPLPPSSLFPPALASGLLVLTLRLYAALASYGLYANITTTAMEPFSQLGRYALSLACSSQKVQVAWLNLLRIWMVCAVDPHRTTPDHDILWSQIVGWGWKDDVARFSTGLDSRQENFTLWRMIWRVQAQWLEGSKVNSVRGGEVERTELMDNVRDGFLSGTERQVVIAAIDGFRKETRVENTTRDLERVAFNAGVLDSAIRLWLACLPPHLVGPPSSPPFDLPFPLISEACAELVVHPLWDYVSSKEVDTRNYVHARQLSGLLIAYLSLSRRLPGIPEELWLAQAFSIIGRLLPGDEHDAMGIINEISSLVTSDWVNQRQIFTPTVIWEKGGLSILRPFFLHTIRPKKKSRIAPLLVTPRSIATSSTLRLPMVSQRRSFGLPLHSDWTLTPLNHLLRSAESQVFKSLPAEWDSSELEVTRATLFLSNFARDVLTRFSLRRFALSREEAVFGCMRVFMLEHEQPANDSSVEVFRDPVVEKLMNQMLGPYSYTASHQPFAEAPHLEEVAARFLGASTPFFQFYTDFVALYDAISFSNPTFAKLLLPPTSMRCAIDYRKHLWGDFSHILKTITTPYEETLSSDLKEYLYPIEDDPQLIGTFLQVLLKEPLQGTCRFVAVHHIASSIWPDLRDENPSNETRAEKLIKAVATQGSIEVVKEVTTYWQTSLETICLPPECFERGSAVASARLLGNHEISE</sequence>
<protein>
    <submittedName>
        <fullName evidence="4">Uncharacterized protein</fullName>
    </submittedName>
</protein>
<feature type="domain" description="RPAP1/MINIYO-like TPR repeats" evidence="3">
    <location>
        <begin position="1020"/>
        <end position="1173"/>
    </location>
</feature>
<feature type="region of interest" description="Disordered" evidence="1">
    <location>
        <begin position="1"/>
        <end position="62"/>
    </location>
</feature>
<dbReference type="GO" id="GO:0006366">
    <property type="term" value="P:transcription by RNA polymerase II"/>
    <property type="evidence" value="ECO:0007669"/>
    <property type="project" value="InterPro"/>
</dbReference>
<dbReference type="AlphaFoldDB" id="K5X8F4"/>
<dbReference type="eggNOG" id="KOG1894">
    <property type="taxonomic scope" value="Eukaryota"/>
</dbReference>
<dbReference type="RefSeq" id="XP_007330140.1">
    <property type="nucleotide sequence ID" value="XM_007330078.1"/>
</dbReference>
<evidence type="ECO:0000313" key="5">
    <source>
        <dbReference type="Proteomes" id="UP000008493"/>
    </source>
</evidence>
<dbReference type="KEGG" id="abp:AGABI1DRAFT100487"/>
<dbReference type="Proteomes" id="UP000008493">
    <property type="component" value="Unassembled WGS sequence"/>
</dbReference>
<dbReference type="InterPro" id="IPR039913">
    <property type="entry name" value="RPAP1/Rba50"/>
</dbReference>
<dbReference type="OrthoDB" id="348201at2759"/>
<organism evidence="4 5">
    <name type="scientific">Agaricus bisporus var. burnettii (strain JB137-S8 / ATCC MYA-4627 / FGSC 10392)</name>
    <name type="common">White button mushroom</name>
    <dbReference type="NCBI Taxonomy" id="597362"/>
    <lineage>
        <taxon>Eukaryota</taxon>
        <taxon>Fungi</taxon>
        <taxon>Dikarya</taxon>
        <taxon>Basidiomycota</taxon>
        <taxon>Agaricomycotina</taxon>
        <taxon>Agaricomycetes</taxon>
        <taxon>Agaricomycetidae</taxon>
        <taxon>Agaricales</taxon>
        <taxon>Agaricineae</taxon>
        <taxon>Agaricaceae</taxon>
        <taxon>Agaricus</taxon>
    </lineage>
</organism>
<feature type="compositionally biased region" description="Basic and acidic residues" evidence="1">
    <location>
        <begin position="47"/>
        <end position="62"/>
    </location>
</feature>
<evidence type="ECO:0000259" key="2">
    <source>
        <dbReference type="Pfam" id="PF08620"/>
    </source>
</evidence>
<dbReference type="InterPro" id="IPR057989">
    <property type="entry name" value="TPR_RPAP1/MINIYO-like"/>
</dbReference>
<evidence type="ECO:0000313" key="4">
    <source>
        <dbReference type="EMBL" id="EKM79503.1"/>
    </source>
</evidence>
<dbReference type="Pfam" id="PF25766">
    <property type="entry name" value="TPR_RPAP1"/>
    <property type="match status" value="1"/>
</dbReference>
<dbReference type="InterPro" id="IPR013929">
    <property type="entry name" value="RPAP1_C"/>
</dbReference>
<dbReference type="STRING" id="597362.K5X8F4"/>
<proteinExistence type="predicted"/>
<dbReference type="GeneID" id="18821773"/>
<dbReference type="EMBL" id="JH971390">
    <property type="protein sequence ID" value="EKM79503.1"/>
    <property type="molecule type" value="Genomic_DNA"/>
</dbReference>